<dbReference type="EMBL" id="CP014229">
    <property type="protein sequence ID" value="AMD90818.1"/>
    <property type="molecule type" value="Genomic_DNA"/>
</dbReference>
<keyword evidence="4" id="KW-1185">Reference proteome</keyword>
<dbReference type="GO" id="GO:0051213">
    <property type="term" value="F:dioxygenase activity"/>
    <property type="evidence" value="ECO:0007669"/>
    <property type="project" value="UniProtKB-KW"/>
</dbReference>
<name>A0A0X8JL75_9BACT</name>
<gene>
    <name evidence="3" type="ORF">AXF13_12180</name>
</gene>
<proteinExistence type="predicted"/>
<sequence length="217" mass="23064">MMIFTAIAALACGAYWPAGSVAAAEQRVAPQVAGTRPATDKHPAGAASGQNRPGTGAKADARKKKALHGNAWAFGQSDDRDAAIWRQGMPVRSLHDRAVSKAGVKKKAMNTAPGIDNALNEAAGSKKKKSGLALSVENETSTWRERLPTETARPDEILPLESRHVVRAFADLETGEDLSISVGPELILKDEQNRDHSASNSQPDSALGLGMQFKLDF</sequence>
<dbReference type="KEGG" id="dfi:AXF13_12180"/>
<keyword evidence="3" id="KW-0560">Oxidoreductase</keyword>
<keyword evidence="3" id="KW-0223">Dioxygenase</keyword>
<feature type="signal peptide" evidence="2">
    <location>
        <begin position="1"/>
        <end position="23"/>
    </location>
</feature>
<organism evidence="3 4">
    <name type="scientific">Desulfovibrio fairfieldensis</name>
    <dbReference type="NCBI Taxonomy" id="44742"/>
    <lineage>
        <taxon>Bacteria</taxon>
        <taxon>Pseudomonadati</taxon>
        <taxon>Thermodesulfobacteriota</taxon>
        <taxon>Desulfovibrionia</taxon>
        <taxon>Desulfovibrionales</taxon>
        <taxon>Desulfovibrionaceae</taxon>
        <taxon>Desulfovibrio</taxon>
    </lineage>
</organism>
<feature type="region of interest" description="Disordered" evidence="1">
    <location>
        <begin position="32"/>
        <end position="61"/>
    </location>
</feature>
<evidence type="ECO:0000313" key="4">
    <source>
        <dbReference type="Proteomes" id="UP000069241"/>
    </source>
</evidence>
<keyword evidence="2" id="KW-0732">Signal</keyword>
<feature type="chain" id="PRO_5007067501" evidence="2">
    <location>
        <begin position="24"/>
        <end position="217"/>
    </location>
</feature>
<evidence type="ECO:0000313" key="3">
    <source>
        <dbReference type="EMBL" id="AMD90818.1"/>
    </source>
</evidence>
<protein>
    <submittedName>
        <fullName evidence="3">Aromatic ring-opening dioxygenase LigA</fullName>
    </submittedName>
</protein>
<reference evidence="4" key="1">
    <citation type="submission" date="2016-02" db="EMBL/GenBank/DDBJ databases">
        <authorList>
            <person name="Holder M.E."/>
            <person name="Ajami N.J."/>
            <person name="Petrosino J.F."/>
        </authorList>
    </citation>
    <scope>NUCLEOTIDE SEQUENCE [LARGE SCALE GENOMIC DNA]</scope>
    <source>
        <strain evidence="4">CCUG 45958</strain>
    </source>
</reference>
<accession>A0A0X8JL75</accession>
<evidence type="ECO:0000256" key="1">
    <source>
        <dbReference type="SAM" id="MobiDB-lite"/>
    </source>
</evidence>
<evidence type="ECO:0000256" key="2">
    <source>
        <dbReference type="SAM" id="SignalP"/>
    </source>
</evidence>
<dbReference type="Proteomes" id="UP000069241">
    <property type="component" value="Chromosome"/>
</dbReference>
<dbReference type="AlphaFoldDB" id="A0A0X8JL75"/>